<keyword evidence="3" id="KW-1185">Reference proteome</keyword>
<feature type="compositionally biased region" description="Pro residues" evidence="1">
    <location>
        <begin position="118"/>
        <end position="128"/>
    </location>
</feature>
<reference evidence="2" key="1">
    <citation type="submission" date="2023-07" db="EMBL/GenBank/DDBJ databases">
        <title>draft genome sequence of fig (Ficus carica).</title>
        <authorList>
            <person name="Takahashi T."/>
            <person name="Nishimura K."/>
        </authorList>
    </citation>
    <scope>NUCLEOTIDE SEQUENCE</scope>
</reference>
<feature type="compositionally biased region" description="Gly residues" evidence="1">
    <location>
        <begin position="35"/>
        <end position="46"/>
    </location>
</feature>
<evidence type="ECO:0008006" key="4">
    <source>
        <dbReference type="Google" id="ProtNLM"/>
    </source>
</evidence>
<protein>
    <recommendedName>
        <fullName evidence="4">Hydroxyproline-rich glycoprotein family protein</fullName>
    </recommendedName>
</protein>
<feature type="region of interest" description="Disordered" evidence="1">
    <location>
        <begin position="1"/>
        <end position="193"/>
    </location>
</feature>
<dbReference type="EMBL" id="BTGU01000101">
    <property type="protein sequence ID" value="GMN60708.1"/>
    <property type="molecule type" value="Genomic_DNA"/>
</dbReference>
<dbReference type="AlphaFoldDB" id="A0AA88IYM6"/>
<proteinExistence type="predicted"/>
<feature type="compositionally biased region" description="Polar residues" evidence="1">
    <location>
        <begin position="16"/>
        <end position="31"/>
    </location>
</feature>
<feature type="compositionally biased region" description="Basic residues" evidence="1">
    <location>
        <begin position="231"/>
        <end position="248"/>
    </location>
</feature>
<sequence>MRRTTTTIGAKLPYPINSSASTKQTLIPFSTSSFGRGGDGGRGRGSGDAPPRFDFFTPPRVPGQPQPKTQEPLPLGHGRGRGRPVPPPSPVLPSLSSSFASPGPGRGRGSGVSSSFNPAPPPPPPPLQPQQVIGASKEEEEDPPIAANDGGNLPENIASLLPGAGRGQPEVQPAQQVNRHARRRRDGEAPAPAALREEVAAASKMSRDEALKHAMGVLARNAEVADTGGRGRGRGRGRGSGRGRGRGRFVKEEDEEGTELYLGNEADGERLAERLGPEIMSKLAEGFEEVGDRVLPPTIEQMHMEALDMNLKLECEPEFLMGDLERNPDIHEKPPIPLRDALEKAKPFLMAYENIESQEEWEEIMKETMERVPLLKEIVDHYSGPGRVTAKKQHQELDRVAKTLPGSAPNSVKQFTERAVLSLQVSIALSFTF</sequence>
<name>A0AA88IYM6_FICCA</name>
<evidence type="ECO:0000256" key="1">
    <source>
        <dbReference type="SAM" id="MobiDB-lite"/>
    </source>
</evidence>
<dbReference type="Proteomes" id="UP001187192">
    <property type="component" value="Unassembled WGS sequence"/>
</dbReference>
<comment type="caution">
    <text evidence="2">The sequence shown here is derived from an EMBL/GenBank/DDBJ whole genome shotgun (WGS) entry which is preliminary data.</text>
</comment>
<dbReference type="PANTHER" id="PTHR47911">
    <property type="entry name" value="HYDROXYPROLINE-RICH GLYCOPROTEIN-LIKE"/>
    <property type="match status" value="1"/>
</dbReference>
<evidence type="ECO:0000313" key="3">
    <source>
        <dbReference type="Proteomes" id="UP001187192"/>
    </source>
</evidence>
<accession>A0AA88IYM6</accession>
<evidence type="ECO:0000313" key="2">
    <source>
        <dbReference type="EMBL" id="GMN60708.1"/>
    </source>
</evidence>
<feature type="compositionally biased region" description="Low complexity" evidence="1">
    <location>
        <begin position="92"/>
        <end position="103"/>
    </location>
</feature>
<organism evidence="2 3">
    <name type="scientific">Ficus carica</name>
    <name type="common">Common fig</name>
    <dbReference type="NCBI Taxonomy" id="3494"/>
    <lineage>
        <taxon>Eukaryota</taxon>
        <taxon>Viridiplantae</taxon>
        <taxon>Streptophyta</taxon>
        <taxon>Embryophyta</taxon>
        <taxon>Tracheophyta</taxon>
        <taxon>Spermatophyta</taxon>
        <taxon>Magnoliopsida</taxon>
        <taxon>eudicotyledons</taxon>
        <taxon>Gunneridae</taxon>
        <taxon>Pentapetalae</taxon>
        <taxon>rosids</taxon>
        <taxon>fabids</taxon>
        <taxon>Rosales</taxon>
        <taxon>Moraceae</taxon>
        <taxon>Ficeae</taxon>
        <taxon>Ficus</taxon>
    </lineage>
</organism>
<gene>
    <name evidence="2" type="ORF">TIFTF001_029791</name>
</gene>
<dbReference type="PANTHER" id="PTHR47911:SF1">
    <property type="entry name" value="OS06G0664400 PROTEIN"/>
    <property type="match status" value="1"/>
</dbReference>
<feature type="region of interest" description="Disordered" evidence="1">
    <location>
        <begin position="222"/>
        <end position="257"/>
    </location>
</feature>